<feature type="compositionally biased region" description="Gly residues" evidence="1">
    <location>
        <begin position="126"/>
        <end position="139"/>
    </location>
</feature>
<keyword evidence="3" id="KW-1185">Reference proteome</keyword>
<name>A0A0P9FCS8_RHOGW</name>
<feature type="compositionally biased region" description="Pro residues" evidence="1">
    <location>
        <begin position="1"/>
        <end position="16"/>
    </location>
</feature>
<feature type="compositionally biased region" description="Low complexity" evidence="1">
    <location>
        <begin position="240"/>
        <end position="254"/>
    </location>
</feature>
<feature type="compositionally biased region" description="Low complexity" evidence="1">
    <location>
        <begin position="173"/>
        <end position="194"/>
    </location>
</feature>
<organism evidence="2 3">
    <name type="scientific">Rhodotorula graminis (strain WP1)</name>
    <dbReference type="NCBI Taxonomy" id="578459"/>
    <lineage>
        <taxon>Eukaryota</taxon>
        <taxon>Fungi</taxon>
        <taxon>Dikarya</taxon>
        <taxon>Basidiomycota</taxon>
        <taxon>Pucciniomycotina</taxon>
        <taxon>Microbotryomycetes</taxon>
        <taxon>Sporidiobolales</taxon>
        <taxon>Sporidiobolaceae</taxon>
        <taxon>Rhodotorula</taxon>
    </lineage>
</organism>
<feature type="compositionally biased region" description="Basic and acidic residues" evidence="1">
    <location>
        <begin position="423"/>
        <end position="451"/>
    </location>
</feature>
<feature type="compositionally biased region" description="Pro residues" evidence="1">
    <location>
        <begin position="226"/>
        <end position="239"/>
    </location>
</feature>
<feature type="compositionally biased region" description="Low complexity" evidence="1">
    <location>
        <begin position="208"/>
        <end position="225"/>
    </location>
</feature>
<protein>
    <submittedName>
        <fullName evidence="2">Uncharacterized protein</fullName>
    </submittedName>
</protein>
<dbReference type="GeneID" id="28977920"/>
<feature type="compositionally biased region" description="Low complexity" evidence="1">
    <location>
        <begin position="351"/>
        <end position="366"/>
    </location>
</feature>
<feature type="region of interest" description="Disordered" evidence="1">
    <location>
        <begin position="403"/>
        <end position="462"/>
    </location>
</feature>
<dbReference type="AlphaFoldDB" id="A0A0P9FCS8"/>
<gene>
    <name evidence="2" type="ORF">RHOBADRAFT_54730</name>
</gene>
<accession>A0A0P9FCS8</accession>
<proteinExistence type="predicted"/>
<dbReference type="STRING" id="578459.A0A0P9FCS8"/>
<dbReference type="EMBL" id="KQ474082">
    <property type="protein sequence ID" value="KPV73511.1"/>
    <property type="molecule type" value="Genomic_DNA"/>
</dbReference>
<feature type="compositionally biased region" description="Low complexity" evidence="1">
    <location>
        <begin position="261"/>
        <end position="275"/>
    </location>
</feature>
<feature type="region of interest" description="Disordered" evidence="1">
    <location>
        <begin position="1"/>
        <end position="374"/>
    </location>
</feature>
<dbReference type="Proteomes" id="UP000053890">
    <property type="component" value="Unassembled WGS sequence"/>
</dbReference>
<feature type="compositionally biased region" description="Low complexity" evidence="1">
    <location>
        <begin position="17"/>
        <end position="30"/>
    </location>
</feature>
<evidence type="ECO:0000313" key="3">
    <source>
        <dbReference type="Proteomes" id="UP000053890"/>
    </source>
</evidence>
<dbReference type="RefSeq" id="XP_018269560.1">
    <property type="nucleotide sequence ID" value="XM_018417472.1"/>
</dbReference>
<evidence type="ECO:0000256" key="1">
    <source>
        <dbReference type="SAM" id="MobiDB-lite"/>
    </source>
</evidence>
<dbReference type="OrthoDB" id="10641088at2759"/>
<reference evidence="2 3" key="1">
    <citation type="journal article" date="2015" name="Front. Microbiol.">
        <title>Genome sequence of the plant growth promoting endophytic yeast Rhodotorula graminis WP1.</title>
        <authorList>
            <person name="Firrincieli A."/>
            <person name="Otillar R."/>
            <person name="Salamov A."/>
            <person name="Schmutz J."/>
            <person name="Khan Z."/>
            <person name="Redman R.S."/>
            <person name="Fleck N.D."/>
            <person name="Lindquist E."/>
            <person name="Grigoriev I.V."/>
            <person name="Doty S.L."/>
        </authorList>
    </citation>
    <scope>NUCLEOTIDE SEQUENCE [LARGE SCALE GENOMIC DNA]</scope>
    <source>
        <strain evidence="2 3">WP1</strain>
    </source>
</reference>
<feature type="compositionally biased region" description="Low complexity" evidence="1">
    <location>
        <begin position="288"/>
        <end position="303"/>
    </location>
</feature>
<feature type="compositionally biased region" description="Pro residues" evidence="1">
    <location>
        <begin position="195"/>
        <end position="207"/>
    </location>
</feature>
<feature type="compositionally biased region" description="Acidic residues" evidence="1">
    <location>
        <begin position="452"/>
        <end position="462"/>
    </location>
</feature>
<sequence length="474" mass="48685">MQPPPRFAPAPPPPLSAPLAATSNPLASALHPPAYPTRPRLKRAHASADTHTRTSTLNDQLADAAAAVVQPAPPPSAPQGQGAAWSAHLRQRSTSSNLDPIKESAAEADPQAHAFSPDRASWSTRDGGGGGGEGLGLDFGGAQQPPRQDDDGDEPPRRKRIRFAPDHEAFGRLSLAVPSPSSSAAEPAPAFLPHAPTPYPVAPPPLPTTSQPLPSSGAGAFSAAAVPPPHHFASPPPRQRTPSSPLPGGASSLPAAPPTSPVTAAAETAPPHAASGTGGLATVPWGQSAFFPSAAAAAAVSGATGAGDGMDADEHEVTMLPASGSVDLSPHRIYVASLSPSPPSSPKDDAAPLPFDSSSASSSSSPPQQPKINPLAVRAAALEGLPASLVANLRREADKAQRGELVLYRPPPSLHALGSGGTKEQEARERRAESWREFEVMREREEAVHDAGDDEAEMETDDAMQGMEDVEMEL</sequence>
<evidence type="ECO:0000313" key="2">
    <source>
        <dbReference type="EMBL" id="KPV73511.1"/>
    </source>
</evidence>